<proteinExistence type="inferred from homology"/>
<sequence length="359" mass="40933">MDVEKVFHMKGGLGDTSYFKNSSIQKSVGEKMKEITLEAIEETYYALRPQSVGIADLGCSTGFNSLLYTKMIVEAVERASRAIEQASPEFRLCLNDLPTNDFNTIFQALPNFYEELKKKATINPKILLLVAAYPGNFYGRLFPEKSLHFVFSLSSLHWLSRIPRGIFDKVGRSLNKNSIYITEKSPPQVCEAYAKQFEEDFAVFLDARSEEVVTGGRMVLVMTARNRSDYFSGDSTFLWELLYQSFLTLVHKGRIEEERVESYDVHYYEPCKQEIQDIVTKQGSFKLDRLEILEKDVILSVSGVAIAKTVRAVQESMISLHFGEGILDELFDEYGKLMEIEKATKKIKVIDIALVLRKL</sequence>
<dbReference type="InterPro" id="IPR042086">
    <property type="entry name" value="MeTrfase_capping"/>
</dbReference>
<dbReference type="GO" id="GO:0032259">
    <property type="term" value="P:methylation"/>
    <property type="evidence" value="ECO:0007669"/>
    <property type="project" value="UniProtKB-KW"/>
</dbReference>
<dbReference type="InterPro" id="IPR005299">
    <property type="entry name" value="MeTrfase_7"/>
</dbReference>
<name>A0AAD4NY75_PERFH</name>
<keyword evidence="3" id="KW-0808">Transferase</keyword>
<evidence type="ECO:0000313" key="7">
    <source>
        <dbReference type="Proteomes" id="UP001190926"/>
    </source>
</evidence>
<evidence type="ECO:0000256" key="3">
    <source>
        <dbReference type="ARBA" id="ARBA00022679"/>
    </source>
</evidence>
<reference evidence="6 7" key="1">
    <citation type="journal article" date="2021" name="Nat. Commun.">
        <title>Incipient diploidization of the medicinal plant Perilla within 10,000 years.</title>
        <authorList>
            <person name="Zhang Y."/>
            <person name="Shen Q."/>
            <person name="Leng L."/>
            <person name="Zhang D."/>
            <person name="Chen S."/>
            <person name="Shi Y."/>
            <person name="Ning Z."/>
            <person name="Chen S."/>
        </authorList>
    </citation>
    <scope>NUCLEOTIDE SEQUENCE [LARGE SCALE GENOMIC DNA]</scope>
    <source>
        <strain evidence="7">cv. PC099</strain>
    </source>
</reference>
<dbReference type="AlphaFoldDB" id="A0AAD4NY75"/>
<dbReference type="Pfam" id="PF03492">
    <property type="entry name" value="Methyltransf_7"/>
    <property type="match status" value="1"/>
</dbReference>
<protein>
    <submittedName>
        <fullName evidence="6">Uncharacterized protein</fullName>
    </submittedName>
</protein>
<evidence type="ECO:0000256" key="2">
    <source>
        <dbReference type="ARBA" id="ARBA00022603"/>
    </source>
</evidence>
<evidence type="ECO:0000256" key="1">
    <source>
        <dbReference type="ARBA" id="ARBA00007967"/>
    </source>
</evidence>
<comment type="caution">
    <text evidence="6">The sequence shown here is derived from an EMBL/GenBank/DDBJ whole genome shotgun (WGS) entry which is preliminary data.</text>
</comment>
<dbReference type="Gene3D" id="3.40.50.150">
    <property type="entry name" value="Vaccinia Virus protein VP39"/>
    <property type="match status" value="1"/>
</dbReference>
<dbReference type="Gene3D" id="1.10.1200.270">
    <property type="entry name" value="Methyltransferase, alpha-helical capping domain"/>
    <property type="match status" value="1"/>
</dbReference>
<dbReference type="EMBL" id="SDAM02029497">
    <property type="protein sequence ID" value="KAH6757083.1"/>
    <property type="molecule type" value="Genomic_DNA"/>
</dbReference>
<keyword evidence="2" id="KW-0489">Methyltransferase</keyword>
<dbReference type="SUPFAM" id="SSF53335">
    <property type="entry name" value="S-adenosyl-L-methionine-dependent methyltransferases"/>
    <property type="match status" value="1"/>
</dbReference>
<comment type="similarity">
    <text evidence="1">Belongs to the methyltransferase superfamily. Type-7 methyltransferase family.</text>
</comment>
<evidence type="ECO:0000256" key="5">
    <source>
        <dbReference type="ARBA" id="ARBA00022842"/>
    </source>
</evidence>
<evidence type="ECO:0000256" key="4">
    <source>
        <dbReference type="ARBA" id="ARBA00022723"/>
    </source>
</evidence>
<organism evidence="6 7">
    <name type="scientific">Perilla frutescens var. hirtella</name>
    <name type="common">Perilla citriodora</name>
    <name type="synonym">Perilla setoyensis</name>
    <dbReference type="NCBI Taxonomy" id="608512"/>
    <lineage>
        <taxon>Eukaryota</taxon>
        <taxon>Viridiplantae</taxon>
        <taxon>Streptophyta</taxon>
        <taxon>Embryophyta</taxon>
        <taxon>Tracheophyta</taxon>
        <taxon>Spermatophyta</taxon>
        <taxon>Magnoliopsida</taxon>
        <taxon>eudicotyledons</taxon>
        <taxon>Gunneridae</taxon>
        <taxon>Pentapetalae</taxon>
        <taxon>asterids</taxon>
        <taxon>lamiids</taxon>
        <taxon>Lamiales</taxon>
        <taxon>Lamiaceae</taxon>
        <taxon>Nepetoideae</taxon>
        <taxon>Elsholtzieae</taxon>
        <taxon>Perilla</taxon>
    </lineage>
</organism>
<keyword evidence="5" id="KW-0460">Magnesium</keyword>
<evidence type="ECO:0000313" key="6">
    <source>
        <dbReference type="EMBL" id="KAH6757083.1"/>
    </source>
</evidence>
<dbReference type="InterPro" id="IPR029063">
    <property type="entry name" value="SAM-dependent_MTases_sf"/>
</dbReference>
<keyword evidence="4" id="KW-0479">Metal-binding</keyword>
<dbReference type="Proteomes" id="UP001190926">
    <property type="component" value="Unassembled WGS sequence"/>
</dbReference>
<keyword evidence="7" id="KW-1185">Reference proteome</keyword>
<gene>
    <name evidence="6" type="ORF">C2S53_011593</name>
</gene>
<dbReference type="GO" id="GO:0046872">
    <property type="term" value="F:metal ion binding"/>
    <property type="evidence" value="ECO:0007669"/>
    <property type="project" value="UniProtKB-KW"/>
</dbReference>
<dbReference type="GO" id="GO:0008168">
    <property type="term" value="F:methyltransferase activity"/>
    <property type="evidence" value="ECO:0007669"/>
    <property type="project" value="UniProtKB-KW"/>
</dbReference>
<dbReference type="PANTHER" id="PTHR31009">
    <property type="entry name" value="S-ADENOSYL-L-METHIONINE:CARBOXYL METHYLTRANSFERASE FAMILY PROTEIN"/>
    <property type="match status" value="1"/>
</dbReference>
<accession>A0AAD4NY75</accession>